<accession>A0ABV0WDN7</accession>
<evidence type="ECO:0000313" key="1">
    <source>
        <dbReference type="EMBL" id="MEQ2267685.1"/>
    </source>
</evidence>
<dbReference type="EMBL" id="JAHRIM010042894">
    <property type="protein sequence ID" value="MEQ2267685.1"/>
    <property type="molecule type" value="Genomic_DNA"/>
</dbReference>
<keyword evidence="2" id="KW-1185">Reference proteome</keyword>
<comment type="caution">
    <text evidence="1">The sequence shown here is derived from an EMBL/GenBank/DDBJ whole genome shotgun (WGS) entry which is preliminary data.</text>
</comment>
<name>A0ABV0WDN7_9TELE</name>
<gene>
    <name evidence="1" type="ORF">XENORESO_009125</name>
</gene>
<evidence type="ECO:0000313" key="2">
    <source>
        <dbReference type="Proteomes" id="UP001444071"/>
    </source>
</evidence>
<proteinExistence type="predicted"/>
<organism evidence="1 2">
    <name type="scientific">Xenotaenia resolanae</name>
    <dbReference type="NCBI Taxonomy" id="208358"/>
    <lineage>
        <taxon>Eukaryota</taxon>
        <taxon>Metazoa</taxon>
        <taxon>Chordata</taxon>
        <taxon>Craniata</taxon>
        <taxon>Vertebrata</taxon>
        <taxon>Euteleostomi</taxon>
        <taxon>Actinopterygii</taxon>
        <taxon>Neopterygii</taxon>
        <taxon>Teleostei</taxon>
        <taxon>Neoteleostei</taxon>
        <taxon>Acanthomorphata</taxon>
        <taxon>Ovalentaria</taxon>
        <taxon>Atherinomorphae</taxon>
        <taxon>Cyprinodontiformes</taxon>
        <taxon>Goodeidae</taxon>
        <taxon>Xenotaenia</taxon>
    </lineage>
</organism>
<reference evidence="1 2" key="1">
    <citation type="submission" date="2021-06" db="EMBL/GenBank/DDBJ databases">
        <authorList>
            <person name="Palmer J.M."/>
        </authorList>
    </citation>
    <scope>NUCLEOTIDE SEQUENCE [LARGE SCALE GENOMIC DNA]</scope>
    <source>
        <strain evidence="1 2">XR_2019</strain>
        <tissue evidence="1">Muscle</tissue>
    </source>
</reference>
<dbReference type="Proteomes" id="UP001444071">
    <property type="component" value="Unassembled WGS sequence"/>
</dbReference>
<sequence>MAKQLHLNLTSPSAMHSTECSGLKHTTPGLSGNFYELGSCQNNGTCPTVPSVKRGSGNFYGVELLVRVWPGPYVPVKGTLHTSAYRTVHTSLHRVQTSV</sequence>
<protein>
    <submittedName>
        <fullName evidence="1">Uncharacterized protein</fullName>
    </submittedName>
</protein>